<dbReference type="AlphaFoldDB" id="A0A023BTD8"/>
<keyword evidence="8" id="KW-1185">Reference proteome</keyword>
<evidence type="ECO:0000256" key="1">
    <source>
        <dbReference type="ARBA" id="ARBA00010641"/>
    </source>
</evidence>
<feature type="domain" description="RNA polymerase sigma-70 region 2" evidence="5">
    <location>
        <begin position="33"/>
        <end position="95"/>
    </location>
</feature>
<organism evidence="7 8">
    <name type="scientific">Aquimarina atlantica</name>
    <dbReference type="NCBI Taxonomy" id="1317122"/>
    <lineage>
        <taxon>Bacteria</taxon>
        <taxon>Pseudomonadati</taxon>
        <taxon>Bacteroidota</taxon>
        <taxon>Flavobacteriia</taxon>
        <taxon>Flavobacteriales</taxon>
        <taxon>Flavobacteriaceae</taxon>
        <taxon>Aquimarina</taxon>
    </lineage>
</organism>
<dbReference type="InterPro" id="IPR036388">
    <property type="entry name" value="WH-like_DNA-bd_sf"/>
</dbReference>
<dbReference type="SUPFAM" id="SSF88946">
    <property type="entry name" value="Sigma2 domain of RNA polymerase sigma factors"/>
    <property type="match status" value="1"/>
</dbReference>
<dbReference type="InterPro" id="IPR013249">
    <property type="entry name" value="RNA_pol_sigma70_r4_t2"/>
</dbReference>
<dbReference type="InterPro" id="IPR014284">
    <property type="entry name" value="RNA_pol_sigma-70_dom"/>
</dbReference>
<evidence type="ECO:0000256" key="2">
    <source>
        <dbReference type="ARBA" id="ARBA00023015"/>
    </source>
</evidence>
<dbReference type="eggNOG" id="COG1595">
    <property type="taxonomic scope" value="Bacteria"/>
</dbReference>
<dbReference type="GO" id="GO:0003677">
    <property type="term" value="F:DNA binding"/>
    <property type="evidence" value="ECO:0007669"/>
    <property type="project" value="InterPro"/>
</dbReference>
<dbReference type="SUPFAM" id="SSF88659">
    <property type="entry name" value="Sigma3 and sigma4 domains of RNA polymerase sigma factors"/>
    <property type="match status" value="1"/>
</dbReference>
<comment type="similarity">
    <text evidence="1">Belongs to the sigma-70 factor family. ECF subfamily.</text>
</comment>
<keyword evidence="3" id="KW-0731">Sigma factor</keyword>
<dbReference type="PANTHER" id="PTHR43133:SF51">
    <property type="entry name" value="RNA POLYMERASE SIGMA FACTOR"/>
    <property type="match status" value="1"/>
</dbReference>
<sequence>MDYMERKSTIDKDLIKKVLGGDSSAFETIISNTKGLVIQIIYKMVKNPEDRKDLVQEVYLKVYDKLESFKFNAKLSTWIGTITYNTCLNYLKKKKIPILDIDQNEEKEVWERISIHTFCYSDNQTESYIFKKERSQILTLAIEKLPPLYKTLIMLYHNEELSYSEIKEITGLPEGTVKNYLYRARKKLKENLSLHYKKEEL</sequence>
<evidence type="ECO:0000259" key="5">
    <source>
        <dbReference type="Pfam" id="PF04542"/>
    </source>
</evidence>
<reference evidence="7 8" key="1">
    <citation type="submission" date="2014-04" db="EMBL/GenBank/DDBJ databases">
        <title>Aquimarina sp. 22II-S11-z7 Genome Sequencing.</title>
        <authorList>
            <person name="Lai Q."/>
        </authorList>
    </citation>
    <scope>NUCLEOTIDE SEQUENCE [LARGE SCALE GENOMIC DNA]</scope>
    <source>
        <strain evidence="7 8">22II-S11-z7</strain>
    </source>
</reference>
<dbReference type="GO" id="GO:0016987">
    <property type="term" value="F:sigma factor activity"/>
    <property type="evidence" value="ECO:0007669"/>
    <property type="project" value="UniProtKB-KW"/>
</dbReference>
<name>A0A023BTD8_9FLAO</name>
<evidence type="ECO:0000256" key="3">
    <source>
        <dbReference type="ARBA" id="ARBA00023082"/>
    </source>
</evidence>
<feature type="domain" description="RNA polymerase sigma factor 70 region 4 type 2" evidence="6">
    <location>
        <begin position="136"/>
        <end position="188"/>
    </location>
</feature>
<dbReference type="GO" id="GO:0006352">
    <property type="term" value="P:DNA-templated transcription initiation"/>
    <property type="evidence" value="ECO:0007669"/>
    <property type="project" value="InterPro"/>
</dbReference>
<dbReference type="InterPro" id="IPR013325">
    <property type="entry name" value="RNA_pol_sigma_r2"/>
</dbReference>
<protein>
    <submittedName>
        <fullName evidence="7">RNA polymerase subunit sigma-24</fullName>
    </submittedName>
</protein>
<evidence type="ECO:0000256" key="4">
    <source>
        <dbReference type="ARBA" id="ARBA00023163"/>
    </source>
</evidence>
<dbReference type="Gene3D" id="1.10.1740.10">
    <property type="match status" value="1"/>
</dbReference>
<dbReference type="InterPro" id="IPR039425">
    <property type="entry name" value="RNA_pol_sigma-70-like"/>
</dbReference>
<dbReference type="CDD" id="cd06171">
    <property type="entry name" value="Sigma70_r4"/>
    <property type="match status" value="1"/>
</dbReference>
<dbReference type="Pfam" id="PF04542">
    <property type="entry name" value="Sigma70_r2"/>
    <property type="match status" value="1"/>
</dbReference>
<comment type="caution">
    <text evidence="7">The sequence shown here is derived from an EMBL/GenBank/DDBJ whole genome shotgun (WGS) entry which is preliminary data.</text>
</comment>
<keyword evidence="4" id="KW-0804">Transcription</keyword>
<evidence type="ECO:0000259" key="6">
    <source>
        <dbReference type="Pfam" id="PF08281"/>
    </source>
</evidence>
<dbReference type="PANTHER" id="PTHR43133">
    <property type="entry name" value="RNA POLYMERASE ECF-TYPE SIGMA FACTO"/>
    <property type="match status" value="1"/>
</dbReference>
<keyword evidence="2" id="KW-0805">Transcription regulation</keyword>
<evidence type="ECO:0000313" key="8">
    <source>
        <dbReference type="Proteomes" id="UP000023541"/>
    </source>
</evidence>
<dbReference type="Gene3D" id="1.10.10.10">
    <property type="entry name" value="Winged helix-like DNA-binding domain superfamily/Winged helix DNA-binding domain"/>
    <property type="match status" value="1"/>
</dbReference>
<gene>
    <name evidence="7" type="ORF">ATO12_19975</name>
</gene>
<dbReference type="EMBL" id="AQRA01000006">
    <property type="protein sequence ID" value="EZH73282.1"/>
    <property type="molecule type" value="Genomic_DNA"/>
</dbReference>
<dbReference type="Pfam" id="PF08281">
    <property type="entry name" value="Sigma70_r4_2"/>
    <property type="match status" value="1"/>
</dbReference>
<evidence type="ECO:0000313" key="7">
    <source>
        <dbReference type="EMBL" id="EZH73282.1"/>
    </source>
</evidence>
<dbReference type="InterPro" id="IPR007627">
    <property type="entry name" value="RNA_pol_sigma70_r2"/>
</dbReference>
<dbReference type="Proteomes" id="UP000023541">
    <property type="component" value="Unassembled WGS sequence"/>
</dbReference>
<accession>A0A023BTD8</accession>
<dbReference type="NCBIfam" id="TIGR02937">
    <property type="entry name" value="sigma70-ECF"/>
    <property type="match status" value="1"/>
</dbReference>
<dbReference type="InterPro" id="IPR013324">
    <property type="entry name" value="RNA_pol_sigma_r3/r4-like"/>
</dbReference>
<proteinExistence type="inferred from homology"/>
<dbReference type="STRING" id="1317122.ATO12_19975"/>